<evidence type="ECO:0000256" key="2">
    <source>
        <dbReference type="ARBA" id="ARBA00022771"/>
    </source>
</evidence>
<gene>
    <name evidence="9" type="ORF">Purlil1_9</name>
</gene>
<feature type="region of interest" description="Disordered" evidence="7">
    <location>
        <begin position="1520"/>
        <end position="1565"/>
    </location>
</feature>
<feature type="region of interest" description="Disordered" evidence="7">
    <location>
        <begin position="1246"/>
        <end position="1266"/>
    </location>
</feature>
<feature type="region of interest" description="Disordered" evidence="7">
    <location>
        <begin position="2035"/>
        <end position="2060"/>
    </location>
</feature>
<organism evidence="9 10">
    <name type="scientific">Purpureocillium lilacinum</name>
    <name type="common">Paecilomyces lilacinus</name>
    <dbReference type="NCBI Taxonomy" id="33203"/>
    <lineage>
        <taxon>Eukaryota</taxon>
        <taxon>Fungi</taxon>
        <taxon>Dikarya</taxon>
        <taxon>Ascomycota</taxon>
        <taxon>Pezizomycotina</taxon>
        <taxon>Sordariomycetes</taxon>
        <taxon>Hypocreomycetidae</taxon>
        <taxon>Hypocreales</taxon>
        <taxon>Ophiocordycipitaceae</taxon>
        <taxon>Purpureocillium</taxon>
    </lineage>
</organism>
<keyword evidence="5" id="KW-0443">Lipid metabolism</keyword>
<evidence type="ECO:0000256" key="6">
    <source>
        <dbReference type="PROSITE-ProRule" id="PRU00175"/>
    </source>
</evidence>
<dbReference type="PANTHER" id="PTHR24185:SF1">
    <property type="entry name" value="CALCIUM-INDEPENDENT PHOSPHOLIPASE A2-GAMMA"/>
    <property type="match status" value="1"/>
</dbReference>
<reference evidence="9 10" key="1">
    <citation type="journal article" date="2024" name="Microbiol. Resour. Announc.">
        <title>Genome annotations for the ascomycete fungi Trichoderma harzianum, Trichoderma aggressivum, and Purpureocillium lilacinum.</title>
        <authorList>
            <person name="Beijen E.P.W."/>
            <person name="Ohm R.A."/>
        </authorList>
    </citation>
    <scope>NUCLEOTIDE SEQUENCE [LARGE SCALE GENOMIC DNA]</scope>
    <source>
        <strain evidence="9 10">CBS 150709</strain>
    </source>
</reference>
<dbReference type="EMBL" id="JAWRVI010000001">
    <property type="protein sequence ID" value="KAK4095213.1"/>
    <property type="molecule type" value="Genomic_DNA"/>
</dbReference>
<dbReference type="InterPro" id="IPR016035">
    <property type="entry name" value="Acyl_Trfase/lysoPLipase"/>
</dbReference>
<evidence type="ECO:0000256" key="4">
    <source>
        <dbReference type="ARBA" id="ARBA00022833"/>
    </source>
</evidence>
<dbReference type="PROSITE" id="PS00518">
    <property type="entry name" value="ZF_RING_1"/>
    <property type="match status" value="1"/>
</dbReference>
<feature type="compositionally biased region" description="Polar residues" evidence="7">
    <location>
        <begin position="1656"/>
        <end position="1668"/>
    </location>
</feature>
<sequence length="2347" mass="259459">MPRRLFDPKNGIYVDNDEDLDRPCSYCKEQPAALNTAELHWCKGCKKTICERHWFNEIPHELGSAEHVRLRPADIRELISAAWAASEVKKRDAPGEQDWLSDATGTNELWTLQGREASLWFGIDTASRKSFVNQELPIDLLRGSSETRFGNQFPCIVSFLGSTGAGISSLIKGLNTLDSPSESDMENPVAAHSGRVKLANSGVHLFADISTALSDRPLLYADCEGLFGENPTASGELDEFVAESIDSLRQIGKWITRPFSCNHRFLEREDFVQDEYPRILYPFSDILCYVVQQWPSNQKTLVTDLILWASRAHDKALNQAILPSCIIVVNDTTMKGRHHDHDITTGAILGGIENYPIQGEEIETLANEWNEIARTRSSRITTLGQLFHRYFRDVQILYIPPRSGGSANIVRTQLHKLRDKLQTTSAAIQRQREDTGGRVNTRQLDVYLSRAFESLWSGSGWPFDFGKYATIQEEAPTDLCQHAWNLMSQLREQVMDISPDQFESCVANLLSSCAMFHLIRRFPEMSEDGGRFSPRGGTIFIRHAKRILKRDVDEFGAAYRRFHQDSRCWYRRGTKKCRNRAKGHSKDHQEYHGSVFAFGGHHTYWTERGNKRFVKRMREVSSRLISSRFSEPFASVLGQHLDNLQSQKEFLQHIMISETCLLCLGHVADIALSCGHAICRDCLRAVGQPCQHGSTFELPECVICGRKFRRGNGWDRIVLKPETAKPRVLAIDGAGVRSVMSAHILILLQAHLAQVFAFPSSGMLRQVVVSMGLTVELATGATIALGFGVIRGLSEEEFLEAMERVAKGGLKMQAIGSLERWFPYYEGFFCAKSLDESLTSVLGSYVPLIGAITYPIEKMGTWTRTNSMGKGRKVRDLRVGAVAATEEGESYQTWVLGNYPRDDEGTPFPWKPRAYRHVESMPFFSLWQAARCSSVAPGLFPAARAANHESFVDGNAAKVSTIETAMEEAALIWPSTPEAHIGVSIGVGRSQNRTTPWWFSRVALHSWEDCDVDQYEEDLDPHEAWDKHYRTLSRSQRSRLRRLDVDFQQEALPSVVASNEVERMIHATTEYFAAGEPHRELRNTAEALLAAVFYLASVKTTSAYFETCTMFTIACQLAEEHQEALFDRLEASNCVFVVEGGRERSEVQLKRPEYNQPFEQDFPWLAEYTVAGETRFFLAFPHGDGGEDEIKAEEEAPGKSAPGRNTVRESGDEAFAAQIAPCSRHQFTSPPRPRDPRAALASVHLTSRPGLPPAETSLESRRSTCTGQRRYKVATLSGRCTGVALPRFGGPGPTSRRIPRLAAPRLDELRKDKKKKKSADRVVQWVQYIYGPVANGRLSRCLLFAHVGRDVGGVMAAREWRPSAHRSRIGRCCPAPQARCLPPLFCVLGICPHCHYRTAHVLAVLVRNGSVTVVVVVVVVVVSVTCQPGYTLASGAKGGTTLSREMAVGRSIDRIGIIVDDMHLQRVRTRMLGSEEVSKACSASAIRAGIITTATTLNSHLAFGAYVPALEPQTGTLAVLGRGQGAKGPRRKKPLPDGEDPFSPDGVPAGIKPYQGTTNKGARGADDVLEKNVDSETRPRTAETAVVVRRRRRFGFWGPKPRTAAAAAGGHQARLAGSGLPAANLGTLAAGGAGTYHGPTPPARPAVAASDHVLQRSGQGTKSANRATPPSDASEHGRRFVVGGRPANPSTPPARVVHKRRWLIRRRAGVTCRVFSVWLAGSLAGRLGLAGREWLRGRVYVYCRPPCDISSQRSISRGKGGLTPLAMAGGRNWVSGVGGRGQGRGAATTRHGREGQAAVTAPEMAWELGVHVMEGGGTKRSIHHRWTTATTPSSVDYVSIVHGKYLPTKGHQPANDNNHYRGRWTTGGQVGMRALREQRGRGIKRPNAHATDSSWVTDSGTPWMVDMHCGTRPGPLGLLKKACRASRVSCSREATMQTNYHYEFLTNKGHLQEKKKNFGGSAFPWWRVRWEETEKPGQRANQRRGTAHSVRCEVGGRFGKNLEVEGELGGRRHGIDGVPFGMGIHGSIFDEDDHGHASTVRRGRDSTGFSSAHLQHGRRGGVSLPVRRRCDLTTTWQQTSVLLRNRKGVRACRCGVDCETIAIDSETIACVPAPFSVACVWFARRILAIMNALRLQQDALPVLAGQACGCRWPAWLVGLAPLEMDGWHGMGMAWAWLAHVPSRPSSFIIIPSKQNKRDERNNTTTNAPLERQQHHPMEYSILPPYAFSLACDFVVWVFCDRSATGHQVSAMESGELGFLSLSTALFLARTAESGTRAGFKFPDDVQPARLLGRLAKKLAKILHFAPSSRWGPDRASDRLLLSLRPRWIPHVSPAAAAGGRRAGRKLG</sequence>
<dbReference type="PROSITE" id="PS50089">
    <property type="entry name" value="ZF_RING_2"/>
    <property type="match status" value="1"/>
</dbReference>
<dbReference type="Gene3D" id="3.40.1090.10">
    <property type="entry name" value="Cytosolic phospholipase A2 catalytic domain"/>
    <property type="match status" value="1"/>
</dbReference>
<feature type="domain" description="RING-type" evidence="8">
    <location>
        <begin position="660"/>
        <end position="704"/>
    </location>
</feature>
<dbReference type="PANTHER" id="PTHR24185">
    <property type="entry name" value="CALCIUM-INDEPENDENT PHOSPHOLIPASE A2-GAMMA"/>
    <property type="match status" value="1"/>
</dbReference>
<feature type="compositionally biased region" description="Basic and acidic residues" evidence="7">
    <location>
        <begin position="1187"/>
        <end position="1197"/>
    </location>
</feature>
<accession>A0ABR0CGY2</accession>
<protein>
    <recommendedName>
        <fullName evidence="8">RING-type domain-containing protein</fullName>
    </recommendedName>
</protein>
<keyword evidence="4" id="KW-0862">Zinc</keyword>
<feature type="region of interest" description="Disordered" evidence="7">
    <location>
        <begin position="1187"/>
        <end position="1210"/>
    </location>
</feature>
<dbReference type="Proteomes" id="UP001287286">
    <property type="component" value="Unassembled WGS sequence"/>
</dbReference>
<dbReference type="InterPro" id="IPR017907">
    <property type="entry name" value="Znf_RING_CS"/>
</dbReference>
<evidence type="ECO:0000256" key="5">
    <source>
        <dbReference type="ARBA" id="ARBA00022963"/>
    </source>
</evidence>
<evidence type="ECO:0000256" key="1">
    <source>
        <dbReference type="ARBA" id="ARBA00022723"/>
    </source>
</evidence>
<keyword evidence="10" id="KW-1185">Reference proteome</keyword>
<feature type="region of interest" description="Disordered" evidence="7">
    <location>
        <begin position="1651"/>
        <end position="1693"/>
    </location>
</feature>
<evidence type="ECO:0000256" key="3">
    <source>
        <dbReference type="ARBA" id="ARBA00022801"/>
    </source>
</evidence>
<feature type="region of interest" description="Disordered" evidence="7">
    <location>
        <begin position="1773"/>
        <end position="1799"/>
    </location>
</feature>
<keyword evidence="5" id="KW-0442">Lipid degradation</keyword>
<comment type="caution">
    <text evidence="9">The sequence shown here is derived from an EMBL/GenBank/DDBJ whole genome shotgun (WGS) entry which is preliminary data.</text>
</comment>
<keyword evidence="2 6" id="KW-0863">Zinc-finger</keyword>
<evidence type="ECO:0000313" key="10">
    <source>
        <dbReference type="Proteomes" id="UP001287286"/>
    </source>
</evidence>
<keyword evidence="1" id="KW-0479">Metal-binding</keyword>
<proteinExistence type="predicted"/>
<dbReference type="SUPFAM" id="SSF52151">
    <property type="entry name" value="FabD/lysophospholipase-like"/>
    <property type="match status" value="1"/>
</dbReference>
<dbReference type="InterPro" id="IPR001841">
    <property type="entry name" value="Znf_RING"/>
</dbReference>
<dbReference type="Gene3D" id="3.30.40.10">
    <property type="entry name" value="Zinc/RING finger domain, C3HC4 (zinc finger)"/>
    <property type="match status" value="1"/>
</dbReference>
<name>A0ABR0CGY2_PURLI</name>
<evidence type="ECO:0000313" key="9">
    <source>
        <dbReference type="EMBL" id="KAK4095213.1"/>
    </source>
</evidence>
<keyword evidence="3" id="KW-0378">Hydrolase</keyword>
<evidence type="ECO:0000259" key="8">
    <source>
        <dbReference type="PROSITE" id="PS50089"/>
    </source>
</evidence>
<evidence type="ECO:0000256" key="7">
    <source>
        <dbReference type="SAM" id="MobiDB-lite"/>
    </source>
</evidence>
<dbReference type="InterPro" id="IPR013083">
    <property type="entry name" value="Znf_RING/FYVE/PHD"/>
</dbReference>